<organism evidence="2 3">
    <name type="scientific">Clostridium brassicae</name>
    <dbReference type="NCBI Taxonomy" id="2999072"/>
    <lineage>
        <taxon>Bacteria</taxon>
        <taxon>Bacillati</taxon>
        <taxon>Bacillota</taxon>
        <taxon>Clostridia</taxon>
        <taxon>Eubacteriales</taxon>
        <taxon>Clostridiaceae</taxon>
        <taxon>Clostridium</taxon>
    </lineage>
</organism>
<protein>
    <submittedName>
        <fullName evidence="2">DUF6442 family protein</fullName>
    </submittedName>
</protein>
<feature type="transmembrane region" description="Helical" evidence="1">
    <location>
        <begin position="30"/>
        <end position="49"/>
    </location>
</feature>
<keyword evidence="1" id="KW-0812">Transmembrane</keyword>
<dbReference type="EMBL" id="JAPQFJ010000016">
    <property type="protein sequence ID" value="MCY6959861.1"/>
    <property type="molecule type" value="Genomic_DNA"/>
</dbReference>
<reference evidence="2" key="1">
    <citation type="submission" date="2022-12" db="EMBL/GenBank/DDBJ databases">
        <title>Clostridium sp. nov., isolated from industrial wastewater.</title>
        <authorList>
            <person name="Jiayan W."/>
        </authorList>
    </citation>
    <scope>NUCLEOTIDE SEQUENCE</scope>
    <source>
        <strain evidence="2">ZC22-4</strain>
    </source>
</reference>
<gene>
    <name evidence="2" type="ORF">OW729_14665</name>
</gene>
<evidence type="ECO:0000313" key="3">
    <source>
        <dbReference type="Proteomes" id="UP001144612"/>
    </source>
</evidence>
<keyword evidence="3" id="KW-1185">Reference proteome</keyword>
<evidence type="ECO:0000256" key="1">
    <source>
        <dbReference type="SAM" id="Phobius"/>
    </source>
</evidence>
<dbReference type="Pfam" id="PF20040">
    <property type="entry name" value="DUF6442"/>
    <property type="match status" value="1"/>
</dbReference>
<accession>A0ABT4DC30</accession>
<dbReference type="Proteomes" id="UP001144612">
    <property type="component" value="Unassembled WGS sequence"/>
</dbReference>
<comment type="caution">
    <text evidence="2">The sequence shown here is derived from an EMBL/GenBank/DDBJ whole genome shotgun (WGS) entry which is preliminary data.</text>
</comment>
<dbReference type="InterPro" id="IPR045620">
    <property type="entry name" value="DUF6442"/>
</dbReference>
<keyword evidence="1" id="KW-1133">Transmembrane helix</keyword>
<keyword evidence="1" id="KW-0472">Membrane</keyword>
<evidence type="ECO:0000313" key="2">
    <source>
        <dbReference type="EMBL" id="MCY6959861.1"/>
    </source>
</evidence>
<dbReference type="RefSeq" id="WP_268062298.1">
    <property type="nucleotide sequence ID" value="NZ_JAPQFJ010000016.1"/>
</dbReference>
<proteinExistence type="predicted"/>
<name>A0ABT4DC30_9CLOT</name>
<feature type="transmembrane region" description="Helical" evidence="1">
    <location>
        <begin position="81"/>
        <end position="102"/>
    </location>
</feature>
<sequence>MKKEEILEKSKRENLWQDERNKLISIKSQNYALLIGNAILLVVILWKQIHKMPHGELMGIFGVQFAVSILYKYKNKPESKLYLIAGIMMLIAGIIYLIDFFINGVG</sequence>